<comment type="caution">
    <text evidence="2">The sequence shown here is derived from an EMBL/GenBank/DDBJ whole genome shotgun (WGS) entry which is preliminary data.</text>
</comment>
<evidence type="ECO:0000313" key="2">
    <source>
        <dbReference type="EMBL" id="RMU09020.1"/>
    </source>
</evidence>
<dbReference type="GO" id="GO:0015074">
    <property type="term" value="P:DNA integration"/>
    <property type="evidence" value="ECO:0007669"/>
    <property type="project" value="InterPro"/>
</dbReference>
<accession>A0A3M5RJ82</accession>
<gene>
    <name evidence="2" type="ORF">ALP36_00729</name>
</gene>
<name>A0A3M5RJ82_9PSED</name>
<dbReference type="EMBL" id="RBTT01000153">
    <property type="protein sequence ID" value="RMU09020.1"/>
    <property type="molecule type" value="Genomic_DNA"/>
</dbReference>
<organism evidence="2 3">
    <name type="scientific">Pseudomonas syringae pv. coriandricola</name>
    <dbReference type="NCBI Taxonomy" id="264453"/>
    <lineage>
        <taxon>Bacteria</taxon>
        <taxon>Pseudomonadati</taxon>
        <taxon>Pseudomonadota</taxon>
        <taxon>Gammaproteobacteria</taxon>
        <taxon>Pseudomonadales</taxon>
        <taxon>Pseudomonadaceae</taxon>
        <taxon>Pseudomonas</taxon>
    </lineage>
</organism>
<dbReference type="PROSITE" id="PS50994">
    <property type="entry name" value="INTEGRASE"/>
    <property type="match status" value="1"/>
</dbReference>
<evidence type="ECO:0000259" key="1">
    <source>
        <dbReference type="PROSITE" id="PS50994"/>
    </source>
</evidence>
<dbReference type="InterPro" id="IPR001584">
    <property type="entry name" value="Integrase_cat-core"/>
</dbReference>
<sequence>MGAEMKDRRPRSVIVSRILATRPWPAVLVELLAEENREIFKGRKSAVDLYVEGEALDYIEAKTGVRRSDLSRLIERCMAVHSDGFVYGYRALIPHIRITPYTRTTTPKSKRPSGRGGYAGAFQALLKKYPELYEKLVKKILPKKDGNKLVEKNIKPAALHSFFVKYLKDHGHPEDEWPFNTDLQGSRSIATLIKEVEGKNYVASIVLNGRSGAMAQLSVGTGIESILKLERFMDVFEIDTYKTDAIFVVGMRNPSGHMTYVTLKRLCFIAIVERGSGAVWWWRIVYKPEVNAQDIIQVITEALRAQLPRPSTNLLDLTIPEGAGYPGEIFPELHNALPASIFFDNALAHQSADVSTELRRMLGSSLCYGAPGKFEIRPSIERLFRDIAAMIKRFPNSTGSKPGDGAEAADIAIKYQIEADAIEEIMDYYCARYNCLPTEGNYGTSPLKQIEQILAADDQSFIPRRPLEEVIPLLTFKKTTQKVKVRAYPKEGVRPFIEIERVRYKSELLSNSMWLQGETLSVLVDEADMRTVEAYLPDGQILGELRAAAGWDKVRHSRSTRKAINKLIRDRVITLAHSQCAITAYMNYLNAKAQGLKKNKDKVAVTPKSKQDAAAATEFKRVSMEAQADIHQLVENLKIEDQPAGKVDIPDPIKGYKSIKPPRKIKLKKSLD</sequence>
<reference evidence="2 3" key="1">
    <citation type="submission" date="2018-08" db="EMBL/GenBank/DDBJ databases">
        <title>Recombination of ecologically and evolutionarily significant loci maintains genetic cohesion in the Pseudomonas syringae species complex.</title>
        <authorList>
            <person name="Dillon M."/>
            <person name="Thakur S."/>
            <person name="Almeida R.N.D."/>
            <person name="Weir B.S."/>
            <person name="Guttman D.S."/>
        </authorList>
    </citation>
    <scope>NUCLEOTIDE SEQUENCE [LARGE SCALE GENOMIC DNA]</scope>
    <source>
        <strain evidence="2 3">ICMP 9829</strain>
    </source>
</reference>
<evidence type="ECO:0000313" key="3">
    <source>
        <dbReference type="Proteomes" id="UP000274212"/>
    </source>
</evidence>
<proteinExistence type="predicted"/>
<dbReference type="Proteomes" id="UP000274212">
    <property type="component" value="Unassembled WGS sequence"/>
</dbReference>
<dbReference type="AlphaFoldDB" id="A0A3M5RJ82"/>
<feature type="domain" description="Integrase catalytic" evidence="1">
    <location>
        <begin position="328"/>
        <end position="454"/>
    </location>
</feature>
<protein>
    <recommendedName>
        <fullName evidence="1">Integrase catalytic domain-containing protein</fullName>
    </recommendedName>
</protein>